<dbReference type="Gene3D" id="3.40.50.150">
    <property type="entry name" value="Vaccinia Virus protein VP39"/>
    <property type="match status" value="1"/>
</dbReference>
<evidence type="ECO:0000256" key="1">
    <source>
        <dbReference type="SAM" id="MobiDB-lite"/>
    </source>
</evidence>
<comment type="caution">
    <text evidence="3">The sequence shown here is derived from an EMBL/GenBank/DDBJ whole genome shotgun (WGS) entry which is preliminary data.</text>
</comment>
<dbReference type="EMBL" id="JBHSIY010000010">
    <property type="protein sequence ID" value="MFC4867662.1"/>
    <property type="molecule type" value="Genomic_DNA"/>
</dbReference>
<dbReference type="InterPro" id="IPR013217">
    <property type="entry name" value="Methyltransf_12"/>
</dbReference>
<dbReference type="PANTHER" id="PTHR43591:SF110">
    <property type="entry name" value="RHODANESE DOMAIN-CONTAINING PROTEIN"/>
    <property type="match status" value="1"/>
</dbReference>
<evidence type="ECO:0000313" key="4">
    <source>
        <dbReference type="Proteomes" id="UP001595858"/>
    </source>
</evidence>
<keyword evidence="3" id="KW-0808">Transferase</keyword>
<evidence type="ECO:0000313" key="3">
    <source>
        <dbReference type="EMBL" id="MFC4867662.1"/>
    </source>
</evidence>
<name>A0ABV9SNS9_9ACTN</name>
<dbReference type="InterPro" id="IPR029063">
    <property type="entry name" value="SAM-dependent_MTases_sf"/>
</dbReference>
<organism evidence="3 4">
    <name type="scientific">Streptomonospora arabica</name>
    <dbReference type="NCBI Taxonomy" id="412417"/>
    <lineage>
        <taxon>Bacteria</taxon>
        <taxon>Bacillati</taxon>
        <taxon>Actinomycetota</taxon>
        <taxon>Actinomycetes</taxon>
        <taxon>Streptosporangiales</taxon>
        <taxon>Nocardiopsidaceae</taxon>
        <taxon>Streptomonospora</taxon>
    </lineage>
</organism>
<protein>
    <submittedName>
        <fullName evidence="3">Class I SAM-dependent methyltransferase</fullName>
    </submittedName>
</protein>
<dbReference type="PANTHER" id="PTHR43591">
    <property type="entry name" value="METHYLTRANSFERASE"/>
    <property type="match status" value="1"/>
</dbReference>
<evidence type="ECO:0000259" key="2">
    <source>
        <dbReference type="Pfam" id="PF08242"/>
    </source>
</evidence>
<dbReference type="Proteomes" id="UP001595858">
    <property type="component" value="Unassembled WGS sequence"/>
</dbReference>
<keyword evidence="4" id="KW-1185">Reference proteome</keyword>
<accession>A0ABV9SNS9</accession>
<proteinExistence type="predicted"/>
<dbReference type="Pfam" id="PF08242">
    <property type="entry name" value="Methyltransf_12"/>
    <property type="match status" value="1"/>
</dbReference>
<dbReference type="GO" id="GO:0032259">
    <property type="term" value="P:methylation"/>
    <property type="evidence" value="ECO:0007669"/>
    <property type="project" value="UniProtKB-KW"/>
</dbReference>
<sequence>MADATDAVDAVDAVDANERAPAAAEPEAAGRPGPTGYLFDNDSDHAVEQHDCLAAAYDAATTQALARTGAGPGWRCLEVGGGGGSVGRWLARRVAPQGAVVVTDIKPERIPREPGMRVVRHDVVRERLPESAFDLVHARLVLMHLPERDAVLARLLRTLRPGGWLQLDELDASHAPGLAMPDAAGARLYARFQRAKLRALTASGADPAWGAHAAAALRRAGFADVDPRPHVSVWCAGSPGARLQAHHTRHLRGALLEAGMTEEELERVRRLLAHPDFLACSPAFYTVQARRR</sequence>
<dbReference type="RefSeq" id="WP_344142067.1">
    <property type="nucleotide sequence ID" value="NZ_BAAAQI010000004.1"/>
</dbReference>
<dbReference type="CDD" id="cd02440">
    <property type="entry name" value="AdoMet_MTases"/>
    <property type="match status" value="1"/>
</dbReference>
<feature type="region of interest" description="Disordered" evidence="1">
    <location>
        <begin position="1"/>
        <end position="33"/>
    </location>
</feature>
<gene>
    <name evidence="3" type="ORF">ACFPCZ_13575</name>
</gene>
<keyword evidence="3" id="KW-0489">Methyltransferase</keyword>
<dbReference type="SUPFAM" id="SSF53335">
    <property type="entry name" value="S-adenosyl-L-methionine-dependent methyltransferases"/>
    <property type="match status" value="1"/>
</dbReference>
<reference evidence="4" key="1">
    <citation type="journal article" date="2019" name="Int. J. Syst. Evol. Microbiol.">
        <title>The Global Catalogue of Microorganisms (GCM) 10K type strain sequencing project: providing services to taxonomists for standard genome sequencing and annotation.</title>
        <authorList>
            <consortium name="The Broad Institute Genomics Platform"/>
            <consortium name="The Broad Institute Genome Sequencing Center for Infectious Disease"/>
            <person name="Wu L."/>
            <person name="Ma J."/>
        </authorList>
    </citation>
    <scope>NUCLEOTIDE SEQUENCE [LARGE SCALE GENOMIC DNA]</scope>
    <source>
        <strain evidence="4">CGMCC 4.7304</strain>
    </source>
</reference>
<dbReference type="GO" id="GO:0008168">
    <property type="term" value="F:methyltransferase activity"/>
    <property type="evidence" value="ECO:0007669"/>
    <property type="project" value="UniProtKB-KW"/>
</dbReference>
<feature type="domain" description="Methyltransferase type 12" evidence="2">
    <location>
        <begin position="77"/>
        <end position="165"/>
    </location>
</feature>